<sequence>MQSSQSSPTRSSLLHLCRPPQLNSTTPSNATNLEVMLSEDSNESAIDSVSSSPNSVRFLPRPAPPSLKVDTLSGLPRQYPLHRGTSDTACTSSTTSSASTSLEHVACSARLRSSDPTTLVAMPQSEWQRDEDTALCSHPFCSTISATSAFDDELLASPQLFPVRSMNRSLSQSAADELEPRLAPLEEWMGGSGILSLYPLAVTPSHSKRPASRTTQPAVGPLFAPTLSERRTAREKQLQRQSRRRMWVSTPVTSDVESNDEDDSSGWSLPNGESNTRTPQEREVKLEWSTF</sequence>
<keyword evidence="3" id="KW-1185">Reference proteome</keyword>
<protein>
    <submittedName>
        <fullName evidence="2">Uncharacterized protein</fullName>
    </submittedName>
</protein>
<evidence type="ECO:0000256" key="1">
    <source>
        <dbReference type="SAM" id="MobiDB-lite"/>
    </source>
</evidence>
<reference evidence="2" key="2">
    <citation type="submission" date="2023-06" db="EMBL/GenBank/DDBJ databases">
        <authorList>
            <person name="Kobayashi Y."/>
            <person name="Kayamori A."/>
            <person name="Aoki K."/>
            <person name="Shiwa Y."/>
            <person name="Fujita N."/>
            <person name="Sugita T."/>
            <person name="Iwasaki W."/>
            <person name="Tanaka N."/>
            <person name="Takashima M."/>
        </authorList>
    </citation>
    <scope>NUCLEOTIDE SEQUENCE</scope>
    <source>
        <strain evidence="2">HIS016</strain>
    </source>
</reference>
<feature type="compositionally biased region" description="Polar residues" evidence="1">
    <location>
        <begin position="21"/>
        <end position="32"/>
    </location>
</feature>
<accession>A0AAD3TUK0</accession>
<feature type="region of interest" description="Disordered" evidence="1">
    <location>
        <begin position="205"/>
        <end position="291"/>
    </location>
</feature>
<evidence type="ECO:0000313" key="2">
    <source>
        <dbReference type="EMBL" id="GMK56725.1"/>
    </source>
</evidence>
<gene>
    <name evidence="2" type="ORF">CspeluHIS016_0305650</name>
</gene>
<reference evidence="2" key="1">
    <citation type="journal article" date="2023" name="BMC Genomics">
        <title>Chromosome-level genome assemblies of Cutaneotrichosporon spp. (Trichosporonales, Basidiomycota) reveal imbalanced evolution between nucleotide sequences and chromosome synteny.</title>
        <authorList>
            <person name="Kobayashi Y."/>
            <person name="Kayamori A."/>
            <person name="Aoki K."/>
            <person name="Shiwa Y."/>
            <person name="Matsutani M."/>
            <person name="Fujita N."/>
            <person name="Sugita T."/>
            <person name="Iwasaki W."/>
            <person name="Tanaka N."/>
            <person name="Takashima M."/>
        </authorList>
    </citation>
    <scope>NUCLEOTIDE SEQUENCE</scope>
    <source>
        <strain evidence="2">HIS016</strain>
    </source>
</reference>
<name>A0AAD3TUK0_9TREE</name>
<feature type="compositionally biased region" description="Low complexity" evidence="1">
    <location>
        <begin position="1"/>
        <end position="12"/>
    </location>
</feature>
<dbReference type="EMBL" id="BTCM01000003">
    <property type="protein sequence ID" value="GMK56725.1"/>
    <property type="molecule type" value="Genomic_DNA"/>
</dbReference>
<feature type="compositionally biased region" description="Basic and acidic residues" evidence="1">
    <location>
        <begin position="279"/>
        <end position="291"/>
    </location>
</feature>
<feature type="compositionally biased region" description="Polar residues" evidence="1">
    <location>
        <begin position="43"/>
        <end position="55"/>
    </location>
</feature>
<dbReference type="Proteomes" id="UP001222932">
    <property type="component" value="Unassembled WGS sequence"/>
</dbReference>
<dbReference type="AlphaFoldDB" id="A0AAD3TUK0"/>
<feature type="compositionally biased region" description="Low complexity" evidence="1">
    <location>
        <begin position="86"/>
        <end position="95"/>
    </location>
</feature>
<evidence type="ECO:0000313" key="3">
    <source>
        <dbReference type="Proteomes" id="UP001222932"/>
    </source>
</evidence>
<feature type="compositionally biased region" description="Polar residues" evidence="1">
    <location>
        <begin position="266"/>
        <end position="278"/>
    </location>
</feature>
<feature type="compositionally biased region" description="Basic and acidic residues" evidence="1">
    <location>
        <begin position="228"/>
        <end position="238"/>
    </location>
</feature>
<proteinExistence type="predicted"/>
<comment type="caution">
    <text evidence="2">The sequence shown here is derived from an EMBL/GenBank/DDBJ whole genome shotgun (WGS) entry which is preliminary data.</text>
</comment>
<organism evidence="2 3">
    <name type="scientific">Cutaneotrichosporon spelunceum</name>
    <dbReference type="NCBI Taxonomy" id="1672016"/>
    <lineage>
        <taxon>Eukaryota</taxon>
        <taxon>Fungi</taxon>
        <taxon>Dikarya</taxon>
        <taxon>Basidiomycota</taxon>
        <taxon>Agaricomycotina</taxon>
        <taxon>Tremellomycetes</taxon>
        <taxon>Trichosporonales</taxon>
        <taxon>Trichosporonaceae</taxon>
        <taxon>Cutaneotrichosporon</taxon>
    </lineage>
</organism>
<feature type="region of interest" description="Disordered" evidence="1">
    <location>
        <begin position="1"/>
        <end position="95"/>
    </location>
</feature>